<comment type="caution">
    <text evidence="9">The sequence shown here is derived from an EMBL/GenBank/DDBJ whole genome shotgun (WGS) entry which is preliminary data.</text>
</comment>
<sequence length="473" mass="50410">MRFSSLLAYAAAAQCAVLNHVEFSTHSGSFDVDRSSDIENTAAETVANAFGKNKDGSDAIDAASSVSTEDDDNYIVIFKQSSSLKARDSLVKENFVERTRSFLQDLTSKSFVSTCKTPAGLAQSIEENIHGYINNTAIQGYYGKFSAAAVEAMRQSEHVAVVEKESFDRITENFVYLQGNAPWGLARISHQDYSVDPLTGMPPTEGDNENYVFLSSGGANTTIYVLDSGVNAEHNEFNGRVRWGANFVDDSETDGVGHGSHVAGIAAGYSVGVAKYANVVSVKVIDSNSRAPISRIIQGISWIIDDHNKNPGQRSIINYSAVGAISDARSYAVQQATDAGILLVTAAGNSAADACKYGPADMAPSNNGVITVGASNYTDTGASFSNYGSCVTVYAPGVSILSVTNDSTTGYKYMSGTSMASPFVAGLASYFWSQDDKQDYTSAQVRDLISNYNDGKLSDLPEGSPNKLAYNHL</sequence>
<protein>
    <submittedName>
        <fullName evidence="9">Similar to Saccharomyces cerevisiae YOR003W YSP3 Putative to the subtilisin-like protease III</fullName>
    </submittedName>
</protein>
<feature type="domain" description="Peptidase S8/S53" evidence="7">
    <location>
        <begin position="218"/>
        <end position="451"/>
    </location>
</feature>
<dbReference type="GO" id="GO:0004252">
    <property type="term" value="F:serine-type endopeptidase activity"/>
    <property type="evidence" value="ECO:0007669"/>
    <property type="project" value="UniProtKB-UniRule"/>
</dbReference>
<dbReference type="PROSITE" id="PS00138">
    <property type="entry name" value="SUBTILASE_SER"/>
    <property type="match status" value="1"/>
</dbReference>
<dbReference type="InterPro" id="IPR023828">
    <property type="entry name" value="Peptidase_S8_Ser-AS"/>
</dbReference>
<reference evidence="9" key="1">
    <citation type="submission" date="2014-03" db="EMBL/GenBank/DDBJ databases">
        <authorList>
            <person name="Casaregola S."/>
        </authorList>
    </citation>
    <scope>NUCLEOTIDE SEQUENCE [LARGE SCALE GENOMIC DNA]</scope>
    <source>
        <strain evidence="9">CLIB 918</strain>
    </source>
</reference>
<evidence type="ECO:0000256" key="2">
    <source>
        <dbReference type="ARBA" id="ARBA00022670"/>
    </source>
</evidence>
<dbReference type="InterPro" id="IPR036852">
    <property type="entry name" value="Peptidase_S8/S53_dom_sf"/>
</dbReference>
<dbReference type="AlphaFoldDB" id="A0A0J9XHJ8"/>
<evidence type="ECO:0000256" key="3">
    <source>
        <dbReference type="ARBA" id="ARBA00022801"/>
    </source>
</evidence>
<evidence type="ECO:0000256" key="1">
    <source>
        <dbReference type="ARBA" id="ARBA00011073"/>
    </source>
</evidence>
<keyword evidence="4 5" id="KW-0720">Serine protease</keyword>
<evidence type="ECO:0000256" key="5">
    <source>
        <dbReference type="PROSITE-ProRule" id="PRU01240"/>
    </source>
</evidence>
<dbReference type="InterPro" id="IPR022398">
    <property type="entry name" value="Peptidase_S8_His-AS"/>
</dbReference>
<dbReference type="PRINTS" id="PR00723">
    <property type="entry name" value="SUBTILISIN"/>
</dbReference>
<dbReference type="GO" id="GO:0006508">
    <property type="term" value="P:proteolysis"/>
    <property type="evidence" value="ECO:0007669"/>
    <property type="project" value="UniProtKB-KW"/>
</dbReference>
<dbReference type="InterPro" id="IPR034193">
    <property type="entry name" value="PCSK9_ProteinaseK-like"/>
</dbReference>
<name>A0A0J9XHJ8_GEOCN</name>
<dbReference type="EMBL" id="CCBN010000017">
    <property type="protein sequence ID" value="CDO56800.1"/>
    <property type="molecule type" value="Genomic_DNA"/>
</dbReference>
<dbReference type="FunFam" id="3.40.50.200:FF:000007">
    <property type="entry name" value="Subtilisin-like serine protease"/>
    <property type="match status" value="1"/>
</dbReference>
<dbReference type="InterPro" id="IPR010259">
    <property type="entry name" value="S8pro/Inhibitor_I9"/>
</dbReference>
<evidence type="ECO:0000313" key="10">
    <source>
        <dbReference type="Proteomes" id="UP000242525"/>
    </source>
</evidence>
<dbReference type="PROSITE" id="PS00136">
    <property type="entry name" value="SUBTILASE_ASP"/>
    <property type="match status" value="1"/>
</dbReference>
<dbReference type="PANTHER" id="PTHR43806:SF11">
    <property type="entry name" value="CEREVISIN-RELATED"/>
    <property type="match status" value="1"/>
</dbReference>
<feature type="active site" description="Charge relay system" evidence="5">
    <location>
        <position position="227"/>
    </location>
</feature>
<dbReference type="CDD" id="cd04077">
    <property type="entry name" value="Peptidases_S8_PCSK9_ProteinaseK_like"/>
    <property type="match status" value="1"/>
</dbReference>
<keyword evidence="10" id="KW-1185">Reference proteome</keyword>
<feature type="active site" description="Charge relay system" evidence="5">
    <location>
        <position position="258"/>
    </location>
</feature>
<dbReference type="Gene3D" id="3.40.50.200">
    <property type="entry name" value="Peptidase S8/S53 domain"/>
    <property type="match status" value="1"/>
</dbReference>
<evidence type="ECO:0000313" key="9">
    <source>
        <dbReference type="EMBL" id="CDO56800.1"/>
    </source>
</evidence>
<evidence type="ECO:0000256" key="6">
    <source>
        <dbReference type="RuleBase" id="RU003355"/>
    </source>
</evidence>
<dbReference type="InterPro" id="IPR000209">
    <property type="entry name" value="Peptidase_S8/S53_dom"/>
</dbReference>
<dbReference type="OrthoDB" id="206201at2759"/>
<dbReference type="Proteomes" id="UP000242525">
    <property type="component" value="Unassembled WGS sequence"/>
</dbReference>
<dbReference type="Pfam" id="PF00082">
    <property type="entry name" value="Peptidase_S8"/>
    <property type="match status" value="1"/>
</dbReference>
<gene>
    <name evidence="9" type="ORF">BN980_GECA17s00296g</name>
</gene>
<dbReference type="InterPro" id="IPR015500">
    <property type="entry name" value="Peptidase_S8_subtilisin-rel"/>
</dbReference>
<accession>A0A0J9XHJ8</accession>
<dbReference type="SUPFAM" id="SSF54897">
    <property type="entry name" value="Protease propeptides/inhibitors"/>
    <property type="match status" value="1"/>
</dbReference>
<keyword evidence="3 5" id="KW-0378">Hydrolase</keyword>
<dbReference type="SUPFAM" id="SSF52743">
    <property type="entry name" value="Subtilisin-like"/>
    <property type="match status" value="1"/>
</dbReference>
<dbReference type="PROSITE" id="PS00137">
    <property type="entry name" value="SUBTILASE_HIS"/>
    <property type="match status" value="1"/>
</dbReference>
<keyword evidence="2 5" id="KW-0645">Protease</keyword>
<dbReference type="STRING" id="1173061.A0A0J9XHJ8"/>
<feature type="active site" description="Charge relay system" evidence="5">
    <location>
        <position position="418"/>
    </location>
</feature>
<evidence type="ECO:0000259" key="8">
    <source>
        <dbReference type="Pfam" id="PF05922"/>
    </source>
</evidence>
<dbReference type="InterPro" id="IPR050131">
    <property type="entry name" value="Peptidase_S8_subtilisin-like"/>
</dbReference>
<proteinExistence type="inferred from homology"/>
<dbReference type="PROSITE" id="PS51892">
    <property type="entry name" value="SUBTILASE"/>
    <property type="match status" value="1"/>
</dbReference>
<dbReference type="PANTHER" id="PTHR43806">
    <property type="entry name" value="PEPTIDASE S8"/>
    <property type="match status" value="1"/>
</dbReference>
<dbReference type="Pfam" id="PF05922">
    <property type="entry name" value="Inhibitor_I9"/>
    <property type="match status" value="1"/>
</dbReference>
<organism evidence="9 10">
    <name type="scientific">Geotrichum candidum</name>
    <name type="common">Oospora lactis</name>
    <name type="synonym">Dipodascus geotrichum</name>
    <dbReference type="NCBI Taxonomy" id="1173061"/>
    <lineage>
        <taxon>Eukaryota</taxon>
        <taxon>Fungi</taxon>
        <taxon>Dikarya</taxon>
        <taxon>Ascomycota</taxon>
        <taxon>Saccharomycotina</taxon>
        <taxon>Dipodascomycetes</taxon>
        <taxon>Dipodascales</taxon>
        <taxon>Dipodascaceae</taxon>
        <taxon>Geotrichum</taxon>
    </lineage>
</organism>
<evidence type="ECO:0000256" key="4">
    <source>
        <dbReference type="ARBA" id="ARBA00022825"/>
    </source>
</evidence>
<feature type="domain" description="Inhibitor I9" evidence="8">
    <location>
        <begin position="73"/>
        <end position="166"/>
    </location>
</feature>
<evidence type="ECO:0000259" key="7">
    <source>
        <dbReference type="Pfam" id="PF00082"/>
    </source>
</evidence>
<comment type="similarity">
    <text evidence="1 5 6">Belongs to the peptidase S8 family.</text>
</comment>
<dbReference type="InterPro" id="IPR023827">
    <property type="entry name" value="Peptidase_S8_Asp-AS"/>
</dbReference>